<keyword evidence="3" id="KW-1185">Reference proteome</keyword>
<feature type="compositionally biased region" description="Basic residues" evidence="1">
    <location>
        <begin position="108"/>
        <end position="122"/>
    </location>
</feature>
<evidence type="ECO:0000256" key="1">
    <source>
        <dbReference type="SAM" id="MobiDB-lite"/>
    </source>
</evidence>
<feature type="compositionally biased region" description="Basic and acidic residues" evidence="1">
    <location>
        <begin position="27"/>
        <end position="37"/>
    </location>
</feature>
<sequence length="166" mass="19212">MHVHPEMLLARTEGRRAPQVSHKYASRRIETERKPPRTETTVSQFELSTFAGDTARVVRRFADESPPPPPPSPLPAPSPPRRILVERVTKALGPADRQAEERSFSSRGRTKTKKKRWTHTRKTAHSRLSVILYSNVERKKKKKKRKKTELYCACVRADHGHIRKEY</sequence>
<gene>
    <name evidence="2" type="ORF">K0M31_018930</name>
</gene>
<accession>A0AA40KSE1</accession>
<reference evidence="2" key="1">
    <citation type="submission" date="2021-10" db="EMBL/GenBank/DDBJ databases">
        <title>Melipona bicolor Genome sequencing and assembly.</title>
        <authorList>
            <person name="Araujo N.S."/>
            <person name="Arias M.C."/>
        </authorList>
    </citation>
    <scope>NUCLEOTIDE SEQUENCE</scope>
    <source>
        <strain evidence="2">USP_2M_L1-L4_2017</strain>
        <tissue evidence="2">Whole body</tissue>
    </source>
</reference>
<comment type="caution">
    <text evidence="2">The sequence shown here is derived from an EMBL/GenBank/DDBJ whole genome shotgun (WGS) entry which is preliminary data.</text>
</comment>
<dbReference type="AlphaFoldDB" id="A0AA40KSE1"/>
<feature type="region of interest" description="Disordered" evidence="1">
    <location>
        <begin position="60"/>
        <end position="122"/>
    </location>
</feature>
<protein>
    <submittedName>
        <fullName evidence="2">Uncharacterized protein</fullName>
    </submittedName>
</protein>
<evidence type="ECO:0000313" key="3">
    <source>
        <dbReference type="Proteomes" id="UP001177670"/>
    </source>
</evidence>
<dbReference type="Proteomes" id="UP001177670">
    <property type="component" value="Unassembled WGS sequence"/>
</dbReference>
<name>A0AA40KSE1_9HYME</name>
<feature type="compositionally biased region" description="Pro residues" evidence="1">
    <location>
        <begin position="65"/>
        <end position="80"/>
    </location>
</feature>
<proteinExistence type="predicted"/>
<evidence type="ECO:0000313" key="2">
    <source>
        <dbReference type="EMBL" id="KAK1130822.1"/>
    </source>
</evidence>
<organism evidence="2 3">
    <name type="scientific">Melipona bicolor</name>
    <dbReference type="NCBI Taxonomy" id="60889"/>
    <lineage>
        <taxon>Eukaryota</taxon>
        <taxon>Metazoa</taxon>
        <taxon>Ecdysozoa</taxon>
        <taxon>Arthropoda</taxon>
        <taxon>Hexapoda</taxon>
        <taxon>Insecta</taxon>
        <taxon>Pterygota</taxon>
        <taxon>Neoptera</taxon>
        <taxon>Endopterygota</taxon>
        <taxon>Hymenoptera</taxon>
        <taxon>Apocrita</taxon>
        <taxon>Aculeata</taxon>
        <taxon>Apoidea</taxon>
        <taxon>Anthophila</taxon>
        <taxon>Apidae</taxon>
        <taxon>Melipona</taxon>
    </lineage>
</organism>
<feature type="region of interest" description="Disordered" evidence="1">
    <location>
        <begin position="1"/>
        <end position="42"/>
    </location>
</feature>
<dbReference type="EMBL" id="JAHYIQ010000007">
    <property type="protein sequence ID" value="KAK1130822.1"/>
    <property type="molecule type" value="Genomic_DNA"/>
</dbReference>